<evidence type="ECO:0000259" key="7">
    <source>
        <dbReference type="Pfam" id="PF22544"/>
    </source>
</evidence>
<feature type="domain" description="HYDIN/VesB/CFA65-like Ig-like" evidence="7">
    <location>
        <begin position="250"/>
        <end position="348"/>
    </location>
</feature>
<dbReference type="PANTHER" id="PTHR23053">
    <property type="entry name" value="DLEC1 DELETED IN LUNG AND ESOPHAGEAL CANCER 1"/>
    <property type="match status" value="1"/>
</dbReference>
<protein>
    <recommendedName>
        <fullName evidence="11">Calponin-homology (CH) domain-containing protein</fullName>
    </recommendedName>
</protein>
<evidence type="ECO:0000256" key="5">
    <source>
        <dbReference type="ARBA" id="ARBA00023273"/>
    </source>
</evidence>
<dbReference type="GO" id="GO:1904158">
    <property type="term" value="P:axonemal central apparatus assembly"/>
    <property type="evidence" value="ECO:0007669"/>
    <property type="project" value="TreeGrafter"/>
</dbReference>
<comment type="subcellular location">
    <subcellularLocation>
        <location evidence="1">Cell projection</location>
        <location evidence="1">Cilium</location>
    </subcellularLocation>
    <subcellularLocation>
        <location evidence="2">Cytoplasm</location>
    </subcellularLocation>
</comment>
<feature type="non-terminal residue" evidence="9">
    <location>
        <position position="1"/>
    </location>
</feature>
<evidence type="ECO:0000313" key="10">
    <source>
        <dbReference type="Proteomes" id="UP000291343"/>
    </source>
</evidence>
<feature type="region of interest" description="Disordered" evidence="6">
    <location>
        <begin position="884"/>
        <end position="920"/>
    </location>
</feature>
<comment type="caution">
    <text evidence="9">The sequence shown here is derived from an EMBL/GenBank/DDBJ whole genome shotgun (WGS) entry which is preliminary data.</text>
</comment>
<sequence>VNSANPISVEVRGYGTLPQVIISNPCKRTIDHDISIATFYPAISWLTSPMFASLWKQTSRSGSELQESNIFKDFADDWVLITHEDDYPPVEDIELALERILTYIHLSENGLLYSKTSVVSRQRPYLELSTLNPEYVIDFGKVVVDSVVYENIFIKSGSMLQSNPQVFVILPFSARALKDKYNVVLTFIKNSKSNAGVDILNVKLKPDRMTYSSKVTTLNLNVFVVVKGGLKIPLRITAVITIPFLTAITKNLNFLEILVGEEKILSLLIKNEGFIPCEWTASLKFMHRPSAKSNPFSLKSSHSGYLEPSEEHIVDVSFRPEFKGKYDYSLIFEVKQNSDPIKINLQGCAIEPNLHISSNYLEFPTVCPNVEDNSKIFIVENRSSFPVEVYFPDYDRFCRREEAAVRLLCTIYSTDHLRLLPDHFGTSFNTKLLKSLHNFLVKIKMFLSTILEDRIAKSQTQNVSNEKNNSIMREEPEQLTDEIVETTEKSIEEKLFEELERITEQDSRQSDLETHDLESFLKDFISLNAETFHELLAEHDPLQIYEQDRIDMKSSNENLKSCPCLIIFHGAPKTDFQYWANKTARLLKKPAKNLDRLIVDALISGLTSEARSVKLTIEENYSNQFESQTSELATEHMPFSLDPDSDPYYELIRKIDALIWLKNRISNSQFEKRAKSRSPATSPASTPKNKSRQKTASKFSTDWGDTLLNINLSLLREIVFQSINEEENGIVIETLSNKFIGDPIKVLIVLLTCQDVNERLHFVSLFTDYKTWKSKTRATSKEPALNSDSPTKPETPQLFKRKTPSSVRKETKKTSSAKSVKKQKLHSDDKHSTEEGVLENSFENYDIELSSFMFLLGSWTPMAHPQDAFEKKLNNILSAVRKVFPSRDGKKSHSQKQIKSSSKEQGKFNFSTGFSSTSETSPGVNIWIIDSKKNNLNNVQNFIRELILLKKNIDTGEPCEQEDAFCKKAINYLIMKKPDVRQIHDHSDKGFNLISERHSLSNNDELSVSPSISESFNNVEEIASKKLKGLESKLKKSKRKSVAGKKKGRKSDPLSKSNDLNDSLSFSAPANVFSQIVQKESTLVPRVLLEPGATHSWQMVFEPQNVGSYKDTFDLQVARGRKLYQIKCSGKCDFPSVNFDPARVFFEVADSYVKAKNKKMIYLRDIETFSFGPLFVKPGNNSDDRESNNTATILKFVNDSELDVEMNLSYDEESDEVLQTFSFEPKSLSISKSSRKTVSVWAHPMVPGEHEMTLICSIKDNPQSHSIKMSCIGVIPEVQFLPPVLAPSHVLIGRTSTHNLLISNKCDLPILYEVTDAGSLIQGLFIKPENGVVKEQAEELVSFEYTSTKVEVIKAYKVEFKFFEDGPTKDFLFSKSITFNVECYEVLVDVIFPKKGSSAKEKKSSSAKEEHSAKEKQRKAPISSVDFGIMKIDEKIDRAFSLKNKGKFGIGFETDLVKVPGLNIHPREFISVEPKSGTILPGKMFNLKVICSCSSPVSIVDLPVLRVRIMELHSNDSEACVISIPVTVKSFYSSFRISPNVAINFGPMLSDSEREMQLEIENTGLFDFNYALFNPQLADAMIRDFFESQKKSTPKSKKASPKKSSPAAKTRNKPENLEIEPFIIKDSCGTIKPGSIAHLKVICKNPRFGDCVTDVIIKISGSNCPEGVTYKLLAYGCSPQVDISNLDAIFQEAHLLDEFNPNSFETTLQPKIIFSKRDSTLVFYNTLVGSTANVNLHFSNTDRLPSDLRFEVTSLTDVTNDCFTVHPMKETIGPLSTKLFTVSFKPRKFEIATGEAVITTGKEVLKIKLVGEGVLPQLEIVKPLNALKSHVIISFEPTLLSYSTVKGFTLRNAGKIRCKVVIEELDSECKVFHWRMLPETHGPKEGMKGVLDKIEADFKSIIILDPLEERDFEVEFLPDTIASFSCILKLLLVSNPYESFSITMIGSGYQDDVVIRDLTRLNSKDMGRDLLTSLKIVGETDSKFLAAYSADYGAAYIGQCREKCFQICNLSNEFYRFEWADHDNMTFSPTTGFVYPNCCEEICMAFYSEEPITPFFKIPVMCSFTQVECNDDGVLKELSSELNSLSRDCDNEVVLEPIGTGPELEFTTIEGTSQQIAIIASGVVDSPVPYCEINSLTFPETLLFQISEKSFDVTNNSYVPLIFEWRFKDASSSSFDERSSSSSSLATRVSFGTVQPRFNKLFSEATGPSICRRKLNLKPSTAHNSYCAARPLPSSVSLMKRPSTAMHLKEVNDVSFVRSHYPKQSFSLSSMSGIIEAKETVSFQLLFAPVVCGIHSSLLHLRVKGLTDGCEPLHIALHGTAVSPVCHLLVATSDCLETGRHRSGLTLEPHCKAIEFEALGSTNPITKSFDMVNTTANPYRFILKQLTPPSSPFSCLTSGGQIEPFKQVTLSFVLFPQESDTYESLWHLEIPDLDVTQPLLIIGKAREPSVSLSSSHVYMQQNFVGVPVSNTVSLLNNENVDLNFKIFGPKDTVRPKQFGDGDKNLKIKPSSGIIKANSQIELICTILPDKPGEDVVLLKCQVEKCREPLVLHIHTSAFNVHPRISYVTHQNTVEELSPYTLNYINMNKLTPRIPSCIQFAIANVGQLPITYGCGFNSEECRLARTEIYWSKKHGTVAYRDEHKIELNVIALSKISFKDLPAVIQVNKGPMYKILLSGSAESAIYEFSFKEYNFGHCLIAMDGSLNDHTANLLPKLYSETVEFLINGVDRLKIVLSGEGHYLQISLADPHQKCVDFGSVLIGREVRKALTLVNNTKVSGEISLITSEGVEPPFSFEPSTKQTIAPLARKDFVLNFSPNEIIPAFSVQLLLSFGGKSEPICLVKGKAMGAKISSDRDFVTFGCVVLGCAASMKLVVHNEGDIGSHFNWEHTMPKSWFKITPSSGFLPGKSSNTLLMTFSPEEVIGFMQKQVTCYFDSKYEIKPLIITITGSCVSVPPPTDTLNFKTSVRSLQTKSIDLRNPSEDVWTISPLFSGEFFRGSKQIIIDPYDVKSYDIIYEPLTMTTDEKKHEGTVFLPFLDGSCKLFKLIGMAGIPEPESSFEWSIPCKTNCIKSLDLKNWLPFPQRFKKDMKLVKSSIPEPICTIESNLYTEVGSLQKRPYTLKIFCYQECSVQYEFVFHNETSSEYMWYSVSITFEPCPILEIFTLKTKVRQDVYLDISLVKELPCLASFCLNEVIDCIHIEPLSFNAGDEAKIAVRYFPLFVEDKRNCRLEIVSRELGKFVYSLTLSAIEPILEEAISVSTEIGSSTKFLLTVMNNYNESCTFSYKNSHPYFKCEKHVVAKAGQKVDLEIDFEPTSIGKIMAQLEVSSEEAGIFRFPVTAYCTKPTPKGPLYIISNKNTLVKVKNVFGSRQAFTWTIDNENFIVRTSKQNVKPSEHLELAIGLKIQSESTVKNIHPQIPITGKLVISCEELNIDWIFYLRNDNGE</sequence>
<dbReference type="InterPro" id="IPR058536">
    <property type="entry name" value="Ig_CFAP65_4th"/>
</dbReference>
<dbReference type="InterPro" id="IPR013783">
    <property type="entry name" value="Ig-like_fold"/>
</dbReference>
<feature type="compositionally biased region" description="Basic residues" evidence="6">
    <location>
        <begin position="1592"/>
        <end position="1601"/>
    </location>
</feature>
<feature type="domain" description="CFAP65 fourth Ig-like" evidence="8">
    <location>
        <begin position="2857"/>
        <end position="2951"/>
    </location>
</feature>
<name>A0A482WNA1_LAOST</name>
<keyword evidence="5" id="KW-0966">Cell projection</keyword>
<feature type="compositionally biased region" description="Low complexity" evidence="6">
    <location>
        <begin position="907"/>
        <end position="920"/>
    </location>
</feature>
<dbReference type="Gene3D" id="2.60.40.10">
    <property type="entry name" value="Immunoglobulins"/>
    <property type="match status" value="12"/>
</dbReference>
<organism evidence="9 10">
    <name type="scientific">Laodelphax striatellus</name>
    <name type="common">Small brown planthopper</name>
    <name type="synonym">Delphax striatella</name>
    <dbReference type="NCBI Taxonomy" id="195883"/>
    <lineage>
        <taxon>Eukaryota</taxon>
        <taxon>Metazoa</taxon>
        <taxon>Ecdysozoa</taxon>
        <taxon>Arthropoda</taxon>
        <taxon>Hexapoda</taxon>
        <taxon>Insecta</taxon>
        <taxon>Pterygota</taxon>
        <taxon>Neoptera</taxon>
        <taxon>Paraneoptera</taxon>
        <taxon>Hemiptera</taxon>
        <taxon>Auchenorrhyncha</taxon>
        <taxon>Fulgoroidea</taxon>
        <taxon>Delphacidae</taxon>
        <taxon>Criomorphinae</taxon>
        <taxon>Laodelphax</taxon>
    </lineage>
</organism>
<dbReference type="OrthoDB" id="6783418at2759"/>
<dbReference type="STRING" id="195883.A0A482WNA1"/>
<dbReference type="InterPro" id="IPR033305">
    <property type="entry name" value="Hydin-like"/>
</dbReference>
<feature type="region of interest" description="Disordered" evidence="6">
    <location>
        <begin position="1589"/>
        <end position="1613"/>
    </location>
</feature>
<dbReference type="InterPro" id="IPR053879">
    <property type="entry name" value="HYDIN_VesB_CFA65-like_Ig"/>
</dbReference>
<dbReference type="Proteomes" id="UP000291343">
    <property type="component" value="Unassembled WGS sequence"/>
</dbReference>
<feature type="compositionally biased region" description="Basic and acidic residues" evidence="6">
    <location>
        <begin position="825"/>
        <end position="834"/>
    </location>
</feature>
<dbReference type="Pfam" id="PF24507">
    <property type="entry name" value="Ig_CFAP65_4th"/>
    <property type="match status" value="1"/>
</dbReference>
<keyword evidence="4" id="KW-0969">Cilium</keyword>
<evidence type="ECO:0000259" key="8">
    <source>
        <dbReference type="Pfam" id="PF24507"/>
    </source>
</evidence>
<dbReference type="GO" id="GO:0005930">
    <property type="term" value="C:axoneme"/>
    <property type="evidence" value="ECO:0007669"/>
    <property type="project" value="TreeGrafter"/>
</dbReference>
<evidence type="ECO:0000256" key="1">
    <source>
        <dbReference type="ARBA" id="ARBA00004138"/>
    </source>
</evidence>
<dbReference type="GO" id="GO:0003341">
    <property type="term" value="P:cilium movement"/>
    <property type="evidence" value="ECO:0007669"/>
    <property type="project" value="TreeGrafter"/>
</dbReference>
<evidence type="ECO:0000256" key="4">
    <source>
        <dbReference type="ARBA" id="ARBA00023069"/>
    </source>
</evidence>
<evidence type="ECO:0000256" key="2">
    <source>
        <dbReference type="ARBA" id="ARBA00004496"/>
    </source>
</evidence>
<reference evidence="9 10" key="1">
    <citation type="journal article" date="2017" name="Gigascience">
        <title>Genome sequence of the small brown planthopper, Laodelphax striatellus.</title>
        <authorList>
            <person name="Zhu J."/>
            <person name="Jiang F."/>
            <person name="Wang X."/>
            <person name="Yang P."/>
            <person name="Bao Y."/>
            <person name="Zhao W."/>
            <person name="Wang W."/>
            <person name="Lu H."/>
            <person name="Wang Q."/>
            <person name="Cui N."/>
            <person name="Li J."/>
            <person name="Chen X."/>
            <person name="Luo L."/>
            <person name="Yu J."/>
            <person name="Kang L."/>
            <person name="Cui F."/>
        </authorList>
    </citation>
    <scope>NUCLEOTIDE SEQUENCE [LARGE SCALE GENOMIC DNA]</scope>
    <source>
        <strain evidence="9">Lst14</strain>
    </source>
</reference>
<feature type="compositionally biased region" description="Low complexity" evidence="6">
    <location>
        <begin position="677"/>
        <end position="688"/>
    </location>
</feature>
<evidence type="ECO:0000256" key="3">
    <source>
        <dbReference type="ARBA" id="ARBA00022490"/>
    </source>
</evidence>
<accession>A0A482WNA1</accession>
<feature type="region of interest" description="Disordered" evidence="6">
    <location>
        <begin position="1033"/>
        <end position="1058"/>
    </location>
</feature>
<evidence type="ECO:0008006" key="11">
    <source>
        <dbReference type="Google" id="ProtNLM"/>
    </source>
</evidence>
<dbReference type="PANTHER" id="PTHR23053:SF0">
    <property type="entry name" value="HYDROCEPHALUS-INDUCING PROTEIN HOMOLOG"/>
    <property type="match status" value="1"/>
</dbReference>
<gene>
    <name evidence="9" type="ORF">LSTR_LSTR010050</name>
</gene>
<keyword evidence="3" id="KW-0963">Cytoplasm</keyword>
<keyword evidence="10" id="KW-1185">Reference proteome</keyword>
<dbReference type="Pfam" id="PF22544">
    <property type="entry name" value="HYDIN_VesB_CFA65-like_Ig"/>
    <property type="match status" value="1"/>
</dbReference>
<feature type="region of interest" description="Disordered" evidence="6">
    <location>
        <begin position="777"/>
        <end position="835"/>
    </location>
</feature>
<evidence type="ECO:0000256" key="6">
    <source>
        <dbReference type="SAM" id="MobiDB-lite"/>
    </source>
</evidence>
<proteinExistence type="predicted"/>
<evidence type="ECO:0000313" key="9">
    <source>
        <dbReference type="EMBL" id="RZF34958.1"/>
    </source>
</evidence>
<dbReference type="Pfam" id="PF23316">
    <property type="entry name" value="Ig_DLEC1_6th"/>
    <property type="match status" value="1"/>
</dbReference>
<feature type="compositionally biased region" description="Basic residues" evidence="6">
    <location>
        <begin position="1035"/>
        <end position="1049"/>
    </location>
</feature>
<dbReference type="InParanoid" id="A0A482WNA1"/>
<dbReference type="EMBL" id="QKKF02029951">
    <property type="protein sequence ID" value="RZF34958.1"/>
    <property type="molecule type" value="Genomic_DNA"/>
</dbReference>
<feature type="region of interest" description="Disordered" evidence="6">
    <location>
        <begin position="671"/>
        <end position="697"/>
    </location>
</feature>